<keyword evidence="3" id="KW-1185">Reference proteome</keyword>
<accession>A0AAW1PLM0</accession>
<name>A0AAW1PLM0_9CHLO</name>
<proteinExistence type="predicted"/>
<comment type="caution">
    <text evidence="2">The sequence shown here is derived from an EMBL/GenBank/DDBJ whole genome shotgun (WGS) entry which is preliminary data.</text>
</comment>
<organism evidence="2 3">
    <name type="scientific">Symbiochloris irregularis</name>
    <dbReference type="NCBI Taxonomy" id="706552"/>
    <lineage>
        <taxon>Eukaryota</taxon>
        <taxon>Viridiplantae</taxon>
        <taxon>Chlorophyta</taxon>
        <taxon>core chlorophytes</taxon>
        <taxon>Trebouxiophyceae</taxon>
        <taxon>Trebouxiales</taxon>
        <taxon>Trebouxiaceae</taxon>
        <taxon>Symbiochloris</taxon>
    </lineage>
</organism>
<dbReference type="EMBL" id="JALJOQ010000020">
    <property type="protein sequence ID" value="KAK9809422.1"/>
    <property type="molecule type" value="Genomic_DNA"/>
</dbReference>
<dbReference type="Proteomes" id="UP001465755">
    <property type="component" value="Unassembled WGS sequence"/>
</dbReference>
<evidence type="ECO:0000313" key="2">
    <source>
        <dbReference type="EMBL" id="KAK9809422.1"/>
    </source>
</evidence>
<evidence type="ECO:0000313" key="3">
    <source>
        <dbReference type="Proteomes" id="UP001465755"/>
    </source>
</evidence>
<gene>
    <name evidence="2" type="ORF">WJX73_005096</name>
</gene>
<feature type="compositionally biased region" description="Basic and acidic residues" evidence="1">
    <location>
        <begin position="140"/>
        <end position="152"/>
    </location>
</feature>
<evidence type="ECO:0000256" key="1">
    <source>
        <dbReference type="SAM" id="MobiDB-lite"/>
    </source>
</evidence>
<reference evidence="2 3" key="1">
    <citation type="journal article" date="2024" name="Nat. Commun.">
        <title>Phylogenomics reveals the evolutionary origins of lichenization in chlorophyte algae.</title>
        <authorList>
            <person name="Puginier C."/>
            <person name="Libourel C."/>
            <person name="Otte J."/>
            <person name="Skaloud P."/>
            <person name="Haon M."/>
            <person name="Grisel S."/>
            <person name="Petersen M."/>
            <person name="Berrin J.G."/>
            <person name="Delaux P.M."/>
            <person name="Dal Grande F."/>
            <person name="Keller J."/>
        </authorList>
    </citation>
    <scope>NUCLEOTIDE SEQUENCE [LARGE SCALE GENOMIC DNA]</scope>
    <source>
        <strain evidence="2 3">SAG 2036</strain>
    </source>
</reference>
<feature type="compositionally biased region" description="Low complexity" evidence="1">
    <location>
        <begin position="119"/>
        <end position="129"/>
    </location>
</feature>
<sequence>MWQKSRLCRITFEKALVRSNTTASRAPDPHDTLKIGRMKSSKGDETADITRSMGPFDPRKGSQEPIVKHSTEQQAAAALAMLESKLRRDKRASNESEDDEQELAAANEASKYNGGDGAHAGASLGLAGHQHSSAETPFPDVHKHESPMSDGM</sequence>
<protein>
    <submittedName>
        <fullName evidence="2">Uncharacterized protein</fullName>
    </submittedName>
</protein>
<feature type="compositionally biased region" description="Basic and acidic residues" evidence="1">
    <location>
        <begin position="57"/>
        <end position="71"/>
    </location>
</feature>
<feature type="region of interest" description="Disordered" evidence="1">
    <location>
        <begin position="19"/>
        <end position="152"/>
    </location>
</feature>
<dbReference type="AlphaFoldDB" id="A0AAW1PLM0"/>